<comment type="caution">
    <text evidence="3">The sequence shown here is derived from an EMBL/GenBank/DDBJ whole genome shotgun (WGS) entry which is preliminary data.</text>
</comment>
<accession>A0A1V3X492</accession>
<dbReference type="EMBL" id="MVBM01000004">
    <property type="protein sequence ID" value="OOK73887.1"/>
    <property type="molecule type" value="Genomic_DNA"/>
</dbReference>
<name>A0A1V3X492_MYCKA</name>
<gene>
    <name evidence="2" type="ORF">BZL29_8022</name>
    <name evidence="3" type="ORF">BZL30_4365</name>
</gene>
<feature type="region of interest" description="Disordered" evidence="1">
    <location>
        <begin position="42"/>
        <end position="62"/>
    </location>
</feature>
<evidence type="ECO:0000313" key="4">
    <source>
        <dbReference type="Proteomes" id="UP000188532"/>
    </source>
</evidence>
<dbReference type="AlphaFoldDB" id="A0A1V3X492"/>
<evidence type="ECO:0000313" key="5">
    <source>
        <dbReference type="Proteomes" id="UP000189229"/>
    </source>
</evidence>
<dbReference type="EMBL" id="MVBN01000012">
    <property type="protein sequence ID" value="OOK64799.1"/>
    <property type="molecule type" value="Genomic_DNA"/>
</dbReference>
<sequence length="62" mass="6851">MVLIQSPRSAESWARQSHLSHRPLAARCAICPPRVDNTSWPAALASKSLKDGHNQQLTPEHP</sequence>
<organism evidence="3 5">
    <name type="scientific">Mycobacterium kansasii</name>
    <dbReference type="NCBI Taxonomy" id="1768"/>
    <lineage>
        <taxon>Bacteria</taxon>
        <taxon>Bacillati</taxon>
        <taxon>Actinomycetota</taxon>
        <taxon>Actinomycetes</taxon>
        <taxon>Mycobacteriales</taxon>
        <taxon>Mycobacteriaceae</taxon>
        <taxon>Mycobacterium</taxon>
    </lineage>
</organism>
<dbReference type="Proteomes" id="UP000189229">
    <property type="component" value="Unassembled WGS sequence"/>
</dbReference>
<protein>
    <submittedName>
        <fullName evidence="3">Uncharacterized protein</fullName>
    </submittedName>
</protein>
<proteinExistence type="predicted"/>
<evidence type="ECO:0000313" key="3">
    <source>
        <dbReference type="EMBL" id="OOK73887.1"/>
    </source>
</evidence>
<evidence type="ECO:0000256" key="1">
    <source>
        <dbReference type="SAM" id="MobiDB-lite"/>
    </source>
</evidence>
<evidence type="ECO:0000313" key="2">
    <source>
        <dbReference type="EMBL" id="OOK64799.1"/>
    </source>
</evidence>
<reference evidence="4 5" key="1">
    <citation type="submission" date="2017-02" db="EMBL/GenBank/DDBJ databases">
        <title>Complete genome sequences of Mycobacterium kansasii strains isolated from rhesus macaques.</title>
        <authorList>
            <person name="Panda A."/>
            <person name="Nagaraj S."/>
            <person name="Zhao X."/>
            <person name="Tettelin H."/>
            <person name="Detolla L.J."/>
        </authorList>
    </citation>
    <scope>NUCLEOTIDE SEQUENCE [LARGE SCALE GENOMIC DNA]</scope>
    <source>
        <strain evidence="2 4">11-3469</strain>
        <strain evidence="3 5">11-3813</strain>
    </source>
</reference>
<dbReference type="Proteomes" id="UP000188532">
    <property type="component" value="Unassembled WGS sequence"/>
</dbReference>